<feature type="region of interest" description="Disordered" evidence="2">
    <location>
        <begin position="762"/>
        <end position="817"/>
    </location>
</feature>
<feature type="compositionally biased region" description="Polar residues" evidence="2">
    <location>
        <begin position="1334"/>
        <end position="1361"/>
    </location>
</feature>
<feature type="region of interest" description="Disordered" evidence="2">
    <location>
        <begin position="1418"/>
        <end position="1801"/>
    </location>
</feature>
<dbReference type="Gene3D" id="1.10.220.150">
    <property type="entry name" value="Arf GTPase activating protein"/>
    <property type="match status" value="1"/>
</dbReference>
<dbReference type="SUPFAM" id="SSF57863">
    <property type="entry name" value="ArfGap/RecO-like zinc finger"/>
    <property type="match status" value="1"/>
</dbReference>
<feature type="compositionally biased region" description="Acidic residues" evidence="2">
    <location>
        <begin position="697"/>
        <end position="715"/>
    </location>
</feature>
<sequence>MRQRPSDGAPDGIAGQQRMDPLPTSPRRELQAQPQREVAQELSKKLRRQQSQSQPQPHPDISSPHPCLKVARGELNNMRRKHRQCASEALVASKIASSKKKRDDVLKSVTLPSRRSFPRDCLHVLRMMEGNARCVDCGAKEINGVNGRQGSPPMWASVPHGTILCKECAFMHITRSEKKKEYGSMSLVKHLENCLWNLPEIFSMLEGGNAKLLRHIVGQSKVLKKMYSKDGAPSTFFELDGLSDTTKRTFDSRYKGHAKALKKYRKLLAKSANNAATMFGIDDPHGPVDDNHEEVVEERERAEAQMLRLQEARATSPVREARPQSPTTPEPLREEFMLRPQDDGASRKKADPVEEAGATSSAPTKEAVHAAPEIVPLLRDGGVAGQTATSAVTGKGSDRFDHRMPTPVSTGPPFPIQTAVNASLRRAPSLREGATAGQTAAAANVGHGSERSSCQMSTMVSAAPPPPTQTAASANPRPDSSSRESATAGQTSSLADAGRRRNTSGRQTSTPVSAALPFPTEAPTHATPGPSPLSRDGVAVGEKVSAVTPQPQRERTTSVASIDASVASSVSMEQDFDSDDCSESGSIEGHPHSLQPLSLEVSNPQSWRWRAASSAGPASIADVDDISLCSASIGGQRISPSIPRRRRKVGRIGRVGRRPRSPSPSAKPFIPRSAAASRSYPVSTVPPSQPSTHPPPEDDDGSGNDDGSSDDDDFFDGGLTSMAALMQIASMKPSVIKRELETYGVSTEMFIEKGELVDALAQARADQRKIKSAKDPAASPDGKHAPSSLPSKTSPLSTSGTEKGVSSSFDGVDSGGDSYGKSREELIAWESQKINDMKASEIRAQLRERGISTMALFEKPEFVRALAEARADDEIWQQNEDAQEEKEQGGKSRRNRIPDDGISIETLPEIASMKLIAIKSELHGYGVSTQVFLEKSEICDALAQARDSHEKKEKKREPTAATSLPMGKPDSSSLPSKIASTSVAVSASDDSEARKRVRSSSDRGEEKGNDDGDSRSLEERIACESQKIKGMSASEIRAQLRERDILTNMMFEKPEFVRALAKARVDEEIRQRRQQELDHHKGPHQEKERGESEQQHEKYRDKYQRENKQGRDNHFEKPQRSSKQSKSGEEIQKQRCRELRQRAQAEKRREKKKHHRENEQGEDEHRKMPQRSIEQTKSDLEMQKQQGPGLRQRAQEGKRREMERQELEQGQETPRRNCEANKIQHEVPASKQRQSTTVHALQQGEQREKGRQGLDQQPKHSKRNSEPIMLQQKVPASDQKPRRSSSEGSNYRPEMPDSERRQSTTTHTSQQVARPKNGRQALDQEPKKPRRNSEPNTLQKKVSASEQRRSTMSHAPQQTRPATRAERIAEKRRRSLELGIDACDSGSMGISKGGLEDHSGVRTQGEVEIYMSSMDVSPVQVDMLNPPRDDRGVPAQNVQTRRPKQKERRRDCEEPHYSRASYSRSRDHASKGGKRGATTMKPERSQADRSRSQKSTGGVPMQVEVEMCKKNIDESPIQVDAKRSKRDDRRVPAQQVQARRHKQHDRRKDSKEEHFSSRGSSSRSVEHAARGGKDNPAIGNTKRMSAQRSKSERSRTETGAGGMPTQVESEEGWDESPSRTNPRRPKPPQDDRRSPAQQVHTRRPKQKGGQRDSNGESFASSRSSSSRDCESGNGKNTRQPRQKGEQKDSNEEPFVSSRQHSSRDCRSGDGKNVSRHRSEGRKVLDADFCHQGEVSRPSRPISSAASAPQRRRRTTSAAQQMTTDRNDVASMPRRRRHKGNESLAMDYEGDVWNAPPPTTIG</sequence>
<feature type="compositionally biased region" description="Polar residues" evidence="2">
    <location>
        <begin position="483"/>
        <end position="494"/>
    </location>
</feature>
<evidence type="ECO:0000259" key="3">
    <source>
        <dbReference type="PROSITE" id="PS50115"/>
    </source>
</evidence>
<feature type="region of interest" description="Disordered" evidence="2">
    <location>
        <begin position="430"/>
        <end position="597"/>
    </location>
</feature>
<feature type="compositionally biased region" description="Basic and acidic residues" evidence="2">
    <location>
        <begin position="1520"/>
        <end position="1531"/>
    </location>
</feature>
<feature type="compositionally biased region" description="Basic and acidic residues" evidence="2">
    <location>
        <begin position="331"/>
        <end position="352"/>
    </location>
</feature>
<feature type="region of interest" description="Disordered" evidence="2">
    <location>
        <begin position="387"/>
        <end position="414"/>
    </location>
</feature>
<proteinExistence type="predicted"/>
<feature type="compositionally biased region" description="Low complexity" evidence="2">
    <location>
        <begin position="1735"/>
        <end position="1748"/>
    </location>
</feature>
<feature type="compositionally biased region" description="Polar residues" evidence="2">
    <location>
        <begin position="1231"/>
        <end position="1240"/>
    </location>
</feature>
<dbReference type="GO" id="GO:0005096">
    <property type="term" value="F:GTPase activator activity"/>
    <property type="evidence" value="ECO:0007669"/>
    <property type="project" value="InterPro"/>
</dbReference>
<feature type="compositionally biased region" description="Low complexity" evidence="2">
    <location>
        <begin position="433"/>
        <end position="443"/>
    </location>
</feature>
<feature type="compositionally biased region" description="Basic and acidic residues" evidence="2">
    <location>
        <begin position="1126"/>
        <end position="1148"/>
    </location>
</feature>
<evidence type="ECO:0000256" key="1">
    <source>
        <dbReference type="PROSITE-ProRule" id="PRU00288"/>
    </source>
</evidence>
<feature type="compositionally biased region" description="Basic and acidic residues" evidence="2">
    <location>
        <begin position="1448"/>
        <end position="1457"/>
    </location>
</feature>
<feature type="region of interest" description="Disordered" evidence="2">
    <location>
        <begin position="944"/>
        <end position="1020"/>
    </location>
</feature>
<dbReference type="InterPro" id="IPR038508">
    <property type="entry name" value="ArfGAP_dom_sf"/>
</dbReference>
<dbReference type="EMBL" id="HBKQ01040486">
    <property type="protein sequence ID" value="CAE2263466.1"/>
    <property type="molecule type" value="Transcribed_RNA"/>
</dbReference>
<dbReference type="PROSITE" id="PS50115">
    <property type="entry name" value="ARFGAP"/>
    <property type="match status" value="1"/>
</dbReference>
<feature type="region of interest" description="Disordered" evidence="2">
    <location>
        <begin position="874"/>
        <end position="902"/>
    </location>
</feature>
<gene>
    <name evidence="4" type="ORF">OAUR00152_LOCUS27878</name>
</gene>
<feature type="compositionally biased region" description="Basic and acidic residues" evidence="2">
    <location>
        <begin position="1564"/>
        <end position="1573"/>
    </location>
</feature>
<keyword evidence="1" id="KW-0862">Zinc</keyword>
<feature type="region of interest" description="Disordered" evidence="2">
    <location>
        <begin position="634"/>
        <end position="718"/>
    </location>
</feature>
<feature type="compositionally biased region" description="Low complexity" evidence="2">
    <location>
        <begin position="979"/>
        <end position="988"/>
    </location>
</feature>
<keyword evidence="1" id="KW-0479">Metal-binding</keyword>
<feature type="compositionally biased region" description="Polar residues" evidence="2">
    <location>
        <begin position="451"/>
        <end position="460"/>
    </location>
</feature>
<name>A0A7S4JH73_9STRA</name>
<reference evidence="4" key="1">
    <citation type="submission" date="2021-01" db="EMBL/GenBank/DDBJ databases">
        <authorList>
            <person name="Corre E."/>
            <person name="Pelletier E."/>
            <person name="Niang G."/>
            <person name="Scheremetjew M."/>
            <person name="Finn R."/>
            <person name="Kale V."/>
            <person name="Holt S."/>
            <person name="Cochrane G."/>
            <person name="Meng A."/>
            <person name="Brown T."/>
            <person name="Cohen L."/>
        </authorList>
    </citation>
    <scope>NUCLEOTIDE SEQUENCE</scope>
    <source>
        <strain evidence="4">Isolate 1302-5</strain>
    </source>
</reference>
<feature type="compositionally biased region" description="Basic and acidic residues" evidence="2">
    <location>
        <begin position="282"/>
        <end position="303"/>
    </location>
</feature>
<feature type="compositionally biased region" description="Basic and acidic residues" evidence="2">
    <location>
        <begin position="1193"/>
        <end position="1225"/>
    </location>
</feature>
<feature type="compositionally biased region" description="Basic and acidic residues" evidence="2">
    <location>
        <begin position="1546"/>
        <end position="1556"/>
    </location>
</feature>
<feature type="region of interest" description="Disordered" evidence="2">
    <location>
        <begin position="280"/>
        <end position="368"/>
    </location>
</feature>
<feature type="compositionally biased region" description="Basic and acidic residues" evidence="2">
    <location>
        <begin position="1716"/>
        <end position="1730"/>
    </location>
</feature>
<feature type="compositionally biased region" description="Basic and acidic residues" evidence="2">
    <location>
        <begin position="991"/>
        <end position="1020"/>
    </location>
</feature>
<feature type="compositionally biased region" description="Basic and acidic residues" evidence="2">
    <location>
        <begin position="765"/>
        <end position="774"/>
    </location>
</feature>
<feature type="region of interest" description="Disordered" evidence="2">
    <location>
        <begin position="1"/>
        <end position="68"/>
    </location>
</feature>
<feature type="compositionally biased region" description="Basic residues" evidence="2">
    <location>
        <begin position="643"/>
        <end position="660"/>
    </location>
</feature>
<feature type="compositionally biased region" description="Basic and acidic residues" evidence="2">
    <location>
        <begin position="946"/>
        <end position="958"/>
    </location>
</feature>
<feature type="compositionally biased region" description="Low complexity" evidence="2">
    <location>
        <begin position="786"/>
        <end position="812"/>
    </location>
</feature>
<dbReference type="InterPro" id="IPR037278">
    <property type="entry name" value="ARFGAP/RecO"/>
</dbReference>
<dbReference type="SMART" id="SM00105">
    <property type="entry name" value="ArfGap"/>
    <property type="match status" value="1"/>
</dbReference>
<accession>A0A7S4JH73</accession>
<keyword evidence="1" id="KW-0863">Zinc-finger</keyword>
<feature type="compositionally biased region" description="Basic and acidic residues" evidence="2">
    <location>
        <begin position="1156"/>
        <end position="1167"/>
    </location>
</feature>
<protein>
    <recommendedName>
        <fullName evidence="3">Arf-GAP domain-containing protein</fullName>
    </recommendedName>
</protein>
<dbReference type="GO" id="GO:0008270">
    <property type="term" value="F:zinc ion binding"/>
    <property type="evidence" value="ECO:0007669"/>
    <property type="project" value="UniProtKB-KW"/>
</dbReference>
<feature type="region of interest" description="Disordered" evidence="2">
    <location>
        <begin position="1069"/>
        <end position="1403"/>
    </location>
</feature>
<feature type="compositionally biased region" description="Low complexity" evidence="2">
    <location>
        <begin position="49"/>
        <end position="66"/>
    </location>
</feature>
<feature type="domain" description="Arf-GAP" evidence="3">
    <location>
        <begin position="119"/>
        <end position="211"/>
    </location>
</feature>
<feature type="compositionally biased region" description="Low complexity" evidence="2">
    <location>
        <begin position="558"/>
        <end position="571"/>
    </location>
</feature>
<dbReference type="InterPro" id="IPR001164">
    <property type="entry name" value="ArfGAP_dom"/>
</dbReference>
<evidence type="ECO:0000256" key="2">
    <source>
        <dbReference type="SAM" id="MobiDB-lite"/>
    </source>
</evidence>
<feature type="compositionally biased region" description="Basic and acidic residues" evidence="2">
    <location>
        <begin position="1069"/>
        <end position="1119"/>
    </location>
</feature>
<organism evidence="4">
    <name type="scientific">Odontella aurita</name>
    <dbReference type="NCBI Taxonomy" id="265563"/>
    <lineage>
        <taxon>Eukaryota</taxon>
        <taxon>Sar</taxon>
        <taxon>Stramenopiles</taxon>
        <taxon>Ochrophyta</taxon>
        <taxon>Bacillariophyta</taxon>
        <taxon>Mediophyceae</taxon>
        <taxon>Biddulphiophycidae</taxon>
        <taxon>Eupodiscales</taxon>
        <taxon>Odontellaceae</taxon>
        <taxon>Odontella</taxon>
    </lineage>
</organism>
<evidence type="ECO:0000313" key="4">
    <source>
        <dbReference type="EMBL" id="CAE2263466.1"/>
    </source>
</evidence>
<feature type="compositionally biased region" description="Basic and acidic residues" evidence="2">
    <location>
        <begin position="1322"/>
        <end position="1333"/>
    </location>
</feature>
<feature type="compositionally biased region" description="Basic and acidic residues" evidence="2">
    <location>
        <begin position="1481"/>
        <end position="1491"/>
    </location>
</feature>